<keyword evidence="5 11" id="KW-0808">Transferase</keyword>
<dbReference type="InterPro" id="IPR027417">
    <property type="entry name" value="P-loop_NTPase"/>
</dbReference>
<evidence type="ECO:0000256" key="10">
    <source>
        <dbReference type="ARBA" id="ARBA00048567"/>
    </source>
</evidence>
<dbReference type="SUPFAM" id="SSF52540">
    <property type="entry name" value="P-loop containing nucleoside triphosphate hydrolases"/>
    <property type="match status" value="1"/>
</dbReference>
<feature type="binding site" evidence="11">
    <location>
        <begin position="14"/>
        <end position="19"/>
    </location>
    <ligand>
        <name>ATP</name>
        <dbReference type="ChEBI" id="CHEBI:30616"/>
    </ligand>
</feature>
<evidence type="ECO:0000256" key="6">
    <source>
        <dbReference type="ARBA" id="ARBA00022741"/>
    </source>
</evidence>
<feature type="binding site" evidence="11">
    <location>
        <position position="36"/>
    </location>
    <ligand>
        <name>substrate</name>
    </ligand>
</feature>
<dbReference type="EMBL" id="JAFIDN010000004">
    <property type="protein sequence ID" value="MBP3192346.1"/>
    <property type="molecule type" value="Genomic_DNA"/>
</dbReference>
<dbReference type="Gene3D" id="3.40.50.300">
    <property type="entry name" value="P-loop containing nucleotide triphosphate hydrolases"/>
    <property type="match status" value="1"/>
</dbReference>
<dbReference type="AlphaFoldDB" id="A0A8J7UVA4"/>
<proteinExistence type="inferred from homology"/>
<evidence type="ECO:0000256" key="11">
    <source>
        <dbReference type="HAMAP-Rule" id="MF_00109"/>
    </source>
</evidence>
<keyword evidence="11" id="KW-0479">Metal-binding</keyword>
<keyword evidence="11" id="KW-0460">Magnesium</keyword>
<feature type="binding site" evidence="11">
    <location>
        <position position="82"/>
    </location>
    <ligand>
        <name>substrate</name>
    </ligand>
</feature>
<evidence type="ECO:0000256" key="9">
    <source>
        <dbReference type="ARBA" id="ARBA00023141"/>
    </source>
</evidence>
<organism evidence="12 13">
    <name type="scientific">Natronogracilivirga saccharolytica</name>
    <dbReference type="NCBI Taxonomy" id="2812953"/>
    <lineage>
        <taxon>Bacteria</taxon>
        <taxon>Pseudomonadati</taxon>
        <taxon>Balneolota</taxon>
        <taxon>Balneolia</taxon>
        <taxon>Balneolales</taxon>
        <taxon>Cyclonatronaceae</taxon>
        <taxon>Natronogracilivirga</taxon>
    </lineage>
</organism>
<dbReference type="Pfam" id="PF01202">
    <property type="entry name" value="SKI"/>
    <property type="match status" value="1"/>
</dbReference>
<dbReference type="RefSeq" id="WP_210511247.1">
    <property type="nucleotide sequence ID" value="NZ_JAFIDN010000004.1"/>
</dbReference>
<dbReference type="GO" id="GO:0008652">
    <property type="term" value="P:amino acid biosynthetic process"/>
    <property type="evidence" value="ECO:0007669"/>
    <property type="project" value="UniProtKB-KW"/>
</dbReference>
<dbReference type="InterPro" id="IPR023000">
    <property type="entry name" value="Shikimate_kinase_CS"/>
</dbReference>
<dbReference type="PROSITE" id="PS01128">
    <property type="entry name" value="SHIKIMATE_KINASE"/>
    <property type="match status" value="1"/>
</dbReference>
<dbReference type="GO" id="GO:0000287">
    <property type="term" value="F:magnesium ion binding"/>
    <property type="evidence" value="ECO:0007669"/>
    <property type="project" value="UniProtKB-UniRule"/>
</dbReference>
<comment type="subcellular location">
    <subcellularLocation>
        <location evidence="11">Cytoplasm</location>
    </subcellularLocation>
</comment>
<keyword evidence="6 11" id="KW-0547">Nucleotide-binding</keyword>
<keyword evidence="7 11" id="KW-0418">Kinase</keyword>
<name>A0A8J7UVA4_9BACT</name>
<comment type="caution">
    <text evidence="11">Lacks conserved residue(s) required for the propagation of feature annotation.</text>
</comment>
<dbReference type="PANTHER" id="PTHR21087">
    <property type="entry name" value="SHIKIMATE KINASE"/>
    <property type="match status" value="1"/>
</dbReference>
<feature type="binding site" evidence="11">
    <location>
        <position position="18"/>
    </location>
    <ligand>
        <name>Mg(2+)</name>
        <dbReference type="ChEBI" id="CHEBI:18420"/>
    </ligand>
</feature>
<evidence type="ECO:0000256" key="7">
    <source>
        <dbReference type="ARBA" id="ARBA00022777"/>
    </source>
</evidence>
<reference evidence="12" key="1">
    <citation type="submission" date="2021-02" db="EMBL/GenBank/DDBJ databases">
        <title>Natronogracilivirga saccharolytica gen. nov. sp. nov. a new anaerobic, haloalkiliphilic carbohydrate-fermenting bacterium from soda lake and proposing of Cyclonatronumiaceae fam. nov. in the phylum Balneolaeota.</title>
        <authorList>
            <person name="Zhilina T.N."/>
            <person name="Sorokin D.Y."/>
            <person name="Zavarzina D.G."/>
            <person name="Toshchakov S.V."/>
            <person name="Kublanov I.V."/>
        </authorList>
    </citation>
    <scope>NUCLEOTIDE SEQUENCE</scope>
    <source>
        <strain evidence="12">Z-1702</strain>
    </source>
</reference>
<comment type="catalytic activity">
    <reaction evidence="10 11">
        <text>shikimate + ATP = 3-phosphoshikimate + ADP + H(+)</text>
        <dbReference type="Rhea" id="RHEA:13121"/>
        <dbReference type="ChEBI" id="CHEBI:15378"/>
        <dbReference type="ChEBI" id="CHEBI:30616"/>
        <dbReference type="ChEBI" id="CHEBI:36208"/>
        <dbReference type="ChEBI" id="CHEBI:145989"/>
        <dbReference type="ChEBI" id="CHEBI:456216"/>
        <dbReference type="EC" id="2.7.1.71"/>
    </reaction>
</comment>
<dbReference type="GO" id="GO:0005524">
    <property type="term" value="F:ATP binding"/>
    <property type="evidence" value="ECO:0007669"/>
    <property type="project" value="UniProtKB-UniRule"/>
</dbReference>
<dbReference type="GO" id="GO:0005829">
    <property type="term" value="C:cytosol"/>
    <property type="evidence" value="ECO:0007669"/>
    <property type="project" value="TreeGrafter"/>
</dbReference>
<sequence>MNYHRLIVLTGFMGSGKSALGSKVASRTGAAFRDLDDEIEKLEGKKIRDIFREDGEDYFRQLERTCLNQLLSVKPLVLALGGGAFAQPEIRSRITAHDGVTVFLDVPVQTLFERLKRNTNRPLLLDDDGQMPDDDRLMKRIRELLAQREPVYRKADITVTVKPGWTHEQTTEEILKHLSEYERTARSQHQ</sequence>
<evidence type="ECO:0000256" key="4">
    <source>
        <dbReference type="ARBA" id="ARBA00022605"/>
    </source>
</evidence>
<feature type="binding site" evidence="11">
    <location>
        <position position="148"/>
    </location>
    <ligand>
        <name>substrate</name>
    </ligand>
</feature>
<dbReference type="GO" id="GO:0009423">
    <property type="term" value="P:chorismate biosynthetic process"/>
    <property type="evidence" value="ECO:0007669"/>
    <property type="project" value="UniProtKB-UniRule"/>
</dbReference>
<keyword evidence="8 11" id="KW-0067">ATP-binding</keyword>
<comment type="pathway">
    <text evidence="1 11">Metabolic intermediate biosynthesis; chorismate biosynthesis; chorismate from D-erythrose 4-phosphate and phosphoenolpyruvate: step 5/7.</text>
</comment>
<evidence type="ECO:0000313" key="13">
    <source>
        <dbReference type="Proteomes" id="UP000673975"/>
    </source>
</evidence>
<keyword evidence="9 11" id="KW-0057">Aromatic amino acid biosynthesis</keyword>
<feature type="binding site" evidence="11">
    <location>
        <position position="60"/>
    </location>
    <ligand>
        <name>substrate</name>
    </ligand>
</feature>
<evidence type="ECO:0000313" key="12">
    <source>
        <dbReference type="EMBL" id="MBP3192346.1"/>
    </source>
</evidence>
<dbReference type="GO" id="GO:0004765">
    <property type="term" value="F:shikimate kinase activity"/>
    <property type="evidence" value="ECO:0007669"/>
    <property type="project" value="UniProtKB-UniRule"/>
</dbReference>
<evidence type="ECO:0000256" key="3">
    <source>
        <dbReference type="ARBA" id="ARBA00012154"/>
    </source>
</evidence>
<comment type="caution">
    <text evidence="12">The sequence shown here is derived from an EMBL/GenBank/DDBJ whole genome shotgun (WGS) entry which is preliminary data.</text>
</comment>
<feature type="binding site" evidence="11">
    <location>
        <position position="121"/>
    </location>
    <ligand>
        <name>ATP</name>
        <dbReference type="ChEBI" id="CHEBI:30616"/>
    </ligand>
</feature>
<dbReference type="CDD" id="cd00464">
    <property type="entry name" value="SK"/>
    <property type="match status" value="1"/>
</dbReference>
<comment type="subunit">
    <text evidence="11">Monomer.</text>
</comment>
<evidence type="ECO:0000256" key="8">
    <source>
        <dbReference type="ARBA" id="ARBA00022840"/>
    </source>
</evidence>
<gene>
    <name evidence="11" type="primary">aroK</name>
    <name evidence="12" type="ORF">NATSA_06705</name>
</gene>
<dbReference type="EC" id="2.7.1.71" evidence="3 11"/>
<dbReference type="GO" id="GO:0009073">
    <property type="term" value="P:aromatic amino acid family biosynthetic process"/>
    <property type="evidence" value="ECO:0007669"/>
    <property type="project" value="UniProtKB-KW"/>
</dbReference>
<dbReference type="UniPathway" id="UPA00053">
    <property type="reaction ID" value="UER00088"/>
</dbReference>
<evidence type="ECO:0000256" key="5">
    <source>
        <dbReference type="ARBA" id="ARBA00022679"/>
    </source>
</evidence>
<dbReference type="PANTHER" id="PTHR21087:SF16">
    <property type="entry name" value="SHIKIMATE KINASE 1, CHLOROPLASTIC"/>
    <property type="match status" value="1"/>
</dbReference>
<keyword evidence="4 11" id="KW-0028">Amino-acid biosynthesis</keyword>
<dbReference type="InterPro" id="IPR031322">
    <property type="entry name" value="Shikimate/glucono_kinase"/>
</dbReference>
<comment type="similarity">
    <text evidence="2 11">Belongs to the shikimate kinase family.</text>
</comment>
<dbReference type="PRINTS" id="PR01100">
    <property type="entry name" value="SHIKIMTKNASE"/>
</dbReference>
<comment type="function">
    <text evidence="11">Catalyzes the specific phosphorylation of the 3-hydroxyl group of shikimic acid using ATP as a cosubstrate.</text>
</comment>
<comment type="cofactor">
    <cofactor evidence="11">
        <name>Mg(2+)</name>
        <dbReference type="ChEBI" id="CHEBI:18420"/>
    </cofactor>
    <text evidence="11">Binds 1 Mg(2+) ion per subunit.</text>
</comment>
<evidence type="ECO:0000256" key="2">
    <source>
        <dbReference type="ARBA" id="ARBA00006997"/>
    </source>
</evidence>
<protein>
    <recommendedName>
        <fullName evidence="3 11">Shikimate kinase</fullName>
        <shortName evidence="11">SK</shortName>
        <ecNumber evidence="3 11">2.7.1.71</ecNumber>
    </recommendedName>
</protein>
<accession>A0A8J7UVA4</accession>
<dbReference type="InterPro" id="IPR000623">
    <property type="entry name" value="Shikimate_kinase/TSH1"/>
</dbReference>
<dbReference type="Proteomes" id="UP000673975">
    <property type="component" value="Unassembled WGS sequence"/>
</dbReference>
<keyword evidence="13" id="KW-1185">Reference proteome</keyword>
<evidence type="ECO:0000256" key="1">
    <source>
        <dbReference type="ARBA" id="ARBA00004842"/>
    </source>
</evidence>
<keyword evidence="11" id="KW-0963">Cytoplasm</keyword>
<dbReference type="HAMAP" id="MF_00109">
    <property type="entry name" value="Shikimate_kinase"/>
    <property type="match status" value="1"/>
</dbReference>